<keyword evidence="2" id="KW-0547">Nucleotide-binding</keyword>
<dbReference type="GO" id="GO:0000166">
    <property type="term" value="F:nucleotide binding"/>
    <property type="evidence" value="ECO:0007669"/>
    <property type="project" value="UniProtKB-KW"/>
</dbReference>
<keyword evidence="3" id="KW-0501">Molybdenum cofactor biosynthesis</keyword>
<organism evidence="6 7">
    <name type="scientific">Persephonella hydrogeniphila</name>
    <dbReference type="NCBI Taxonomy" id="198703"/>
    <lineage>
        <taxon>Bacteria</taxon>
        <taxon>Pseudomonadati</taxon>
        <taxon>Aquificota</taxon>
        <taxon>Aquificia</taxon>
        <taxon>Aquificales</taxon>
        <taxon>Hydrogenothermaceae</taxon>
        <taxon>Persephonella</taxon>
    </lineage>
</organism>
<dbReference type="InterPro" id="IPR003749">
    <property type="entry name" value="ThiS/MoaD-like"/>
</dbReference>
<dbReference type="InterPro" id="IPR010038">
    <property type="entry name" value="MoaD_arc-typ"/>
</dbReference>
<name>A0A285NNW1_9AQUI</name>
<accession>A0A285NNW1</accession>
<comment type="similarity">
    <text evidence="4">Belongs to the MoaD family.</text>
</comment>
<dbReference type="SUPFAM" id="SSF54285">
    <property type="entry name" value="MoaD/ThiS"/>
    <property type="match status" value="1"/>
</dbReference>
<dbReference type="InterPro" id="IPR016155">
    <property type="entry name" value="Mopterin_synth/thiamin_S_b"/>
</dbReference>
<dbReference type="Pfam" id="PF02597">
    <property type="entry name" value="ThiS"/>
    <property type="match status" value="1"/>
</dbReference>
<gene>
    <name evidence="6" type="ORF">SAMN06265182_1562</name>
</gene>
<dbReference type="AlphaFoldDB" id="A0A285NNW1"/>
<evidence type="ECO:0000256" key="5">
    <source>
        <dbReference type="ARBA" id="ARBA00024247"/>
    </source>
</evidence>
<dbReference type="NCBIfam" id="TIGR01682">
    <property type="entry name" value="moaD"/>
    <property type="match status" value="1"/>
</dbReference>
<dbReference type="NCBIfam" id="TIGR01687">
    <property type="entry name" value="moaD_arch"/>
    <property type="match status" value="1"/>
</dbReference>
<evidence type="ECO:0000313" key="7">
    <source>
        <dbReference type="Proteomes" id="UP000219036"/>
    </source>
</evidence>
<evidence type="ECO:0000256" key="3">
    <source>
        <dbReference type="ARBA" id="ARBA00023150"/>
    </source>
</evidence>
<dbReference type="Gene3D" id="3.10.20.30">
    <property type="match status" value="1"/>
</dbReference>
<dbReference type="CDD" id="cd00754">
    <property type="entry name" value="Ubl_MoaD"/>
    <property type="match status" value="1"/>
</dbReference>
<dbReference type="EMBL" id="OBEI01000007">
    <property type="protein sequence ID" value="SNZ09546.1"/>
    <property type="molecule type" value="Genomic_DNA"/>
</dbReference>
<dbReference type="UniPathway" id="UPA00344"/>
<evidence type="ECO:0000256" key="2">
    <source>
        <dbReference type="ARBA" id="ARBA00022741"/>
    </source>
</evidence>
<comment type="pathway">
    <text evidence="1">Cofactor biosynthesis; molybdopterin biosynthesis.</text>
</comment>
<dbReference type="Proteomes" id="UP000219036">
    <property type="component" value="Unassembled WGS sequence"/>
</dbReference>
<dbReference type="RefSeq" id="WP_097000723.1">
    <property type="nucleotide sequence ID" value="NZ_OBEI01000007.1"/>
</dbReference>
<dbReference type="OrthoDB" id="9801945at2"/>
<dbReference type="GO" id="GO:0006777">
    <property type="term" value="P:Mo-molybdopterin cofactor biosynthetic process"/>
    <property type="evidence" value="ECO:0007669"/>
    <property type="project" value="UniProtKB-KW"/>
</dbReference>
<evidence type="ECO:0000256" key="4">
    <source>
        <dbReference type="ARBA" id="ARBA00024200"/>
    </source>
</evidence>
<proteinExistence type="inferred from homology"/>
<dbReference type="FunFam" id="3.10.20.30:FF:000010">
    <property type="entry name" value="Molybdopterin synthase sulfur carrier subunit"/>
    <property type="match status" value="1"/>
</dbReference>
<dbReference type="GO" id="GO:1990133">
    <property type="term" value="C:molybdopterin adenylyltransferase complex"/>
    <property type="evidence" value="ECO:0007669"/>
    <property type="project" value="TreeGrafter"/>
</dbReference>
<keyword evidence="7" id="KW-1185">Reference proteome</keyword>
<evidence type="ECO:0000313" key="6">
    <source>
        <dbReference type="EMBL" id="SNZ09546.1"/>
    </source>
</evidence>
<protein>
    <recommendedName>
        <fullName evidence="5">Molybdopterin synthase sulfur carrier subunit</fullName>
    </recommendedName>
</protein>
<evidence type="ECO:0000256" key="1">
    <source>
        <dbReference type="ARBA" id="ARBA00005046"/>
    </source>
</evidence>
<dbReference type="PANTHER" id="PTHR33359">
    <property type="entry name" value="MOLYBDOPTERIN SYNTHASE SULFUR CARRIER SUBUNIT"/>
    <property type="match status" value="1"/>
</dbReference>
<dbReference type="InterPro" id="IPR012675">
    <property type="entry name" value="Beta-grasp_dom_sf"/>
</dbReference>
<sequence>MRIKVLYFSSIKDKIKKSSEYFDVGANSTVSDLLKSIEEKYPDISDNLRNIMVAVNEQYADREEKLKEGDTVALIPPVSGG</sequence>
<dbReference type="InterPro" id="IPR044672">
    <property type="entry name" value="MOCS2A"/>
</dbReference>
<reference evidence="7" key="1">
    <citation type="submission" date="2017-09" db="EMBL/GenBank/DDBJ databases">
        <authorList>
            <person name="Varghese N."/>
            <person name="Submissions S."/>
        </authorList>
    </citation>
    <scope>NUCLEOTIDE SEQUENCE [LARGE SCALE GENOMIC DNA]</scope>
    <source>
        <strain evidence="7">DSM 15103</strain>
    </source>
</reference>
<dbReference type="PANTHER" id="PTHR33359:SF1">
    <property type="entry name" value="MOLYBDOPTERIN SYNTHASE SULFUR CARRIER SUBUNIT"/>
    <property type="match status" value="1"/>
</dbReference>